<evidence type="ECO:0000313" key="4">
    <source>
        <dbReference type="Proteomes" id="UP000727962"/>
    </source>
</evidence>
<dbReference type="PROSITE" id="PS51318">
    <property type="entry name" value="TAT"/>
    <property type="match status" value="1"/>
</dbReference>
<proteinExistence type="predicted"/>
<name>A0A931PUE4_FIMGI</name>
<dbReference type="Proteomes" id="UP000727962">
    <property type="component" value="Unassembled WGS sequence"/>
</dbReference>
<evidence type="ECO:0000313" key="3">
    <source>
        <dbReference type="EMBL" id="MBI1756462.1"/>
    </source>
</evidence>
<dbReference type="InterPro" id="IPR036374">
    <property type="entry name" value="OxRdtase_Mopterin-bd_sf"/>
</dbReference>
<protein>
    <submittedName>
        <fullName evidence="3">Molybdopterin-dependent oxidoreductase</fullName>
    </submittedName>
</protein>
<dbReference type="SUPFAM" id="SSF56524">
    <property type="entry name" value="Oxidoreductase molybdopterin-binding domain"/>
    <property type="match status" value="1"/>
</dbReference>
<comment type="caution">
    <text evidence="3">The sequence shown here is derived from an EMBL/GenBank/DDBJ whole genome shotgun (WGS) entry which is preliminary data.</text>
</comment>
<feature type="transmembrane region" description="Helical" evidence="1">
    <location>
        <begin position="20"/>
        <end position="38"/>
    </location>
</feature>
<feature type="domain" description="Oxidoreductase molybdopterin-binding" evidence="2">
    <location>
        <begin position="92"/>
        <end position="236"/>
    </location>
</feature>
<dbReference type="PANTHER" id="PTHR43032">
    <property type="entry name" value="PROTEIN-METHIONINE-SULFOXIDE REDUCTASE"/>
    <property type="match status" value="1"/>
</dbReference>
<dbReference type="EMBL" id="JACOSL010000031">
    <property type="protein sequence ID" value="MBI1756462.1"/>
    <property type="molecule type" value="Genomic_DNA"/>
</dbReference>
<dbReference type="AlphaFoldDB" id="A0A931PUE4"/>
<organism evidence="3 4">
    <name type="scientific">Fimbriimonas ginsengisoli</name>
    <dbReference type="NCBI Taxonomy" id="1005039"/>
    <lineage>
        <taxon>Bacteria</taxon>
        <taxon>Bacillati</taxon>
        <taxon>Armatimonadota</taxon>
        <taxon>Fimbriimonadia</taxon>
        <taxon>Fimbriimonadales</taxon>
        <taxon>Fimbriimonadaceae</taxon>
        <taxon>Fimbriimonas</taxon>
    </lineage>
</organism>
<dbReference type="InterPro" id="IPR000572">
    <property type="entry name" value="OxRdtase_Mopterin-bd_dom"/>
</dbReference>
<gene>
    <name evidence="3" type="ORF">HYR64_05070</name>
</gene>
<dbReference type="Gene3D" id="3.90.420.10">
    <property type="entry name" value="Oxidoreductase, molybdopterin-binding domain"/>
    <property type="match status" value="1"/>
</dbReference>
<accession>A0A931PUE4</accession>
<keyword evidence="1" id="KW-0472">Membrane</keyword>
<evidence type="ECO:0000259" key="2">
    <source>
        <dbReference type="Pfam" id="PF00174"/>
    </source>
</evidence>
<keyword evidence="1" id="KW-1133">Transmembrane helix</keyword>
<dbReference type="InterPro" id="IPR006311">
    <property type="entry name" value="TAT_signal"/>
</dbReference>
<reference evidence="3" key="1">
    <citation type="submission" date="2020-07" db="EMBL/GenBank/DDBJ databases">
        <title>Huge and variable diversity of episymbiotic CPR bacteria and DPANN archaea in groundwater ecosystems.</title>
        <authorList>
            <person name="He C.Y."/>
            <person name="Keren R."/>
            <person name="Whittaker M."/>
            <person name="Farag I.F."/>
            <person name="Doudna J."/>
            <person name="Cate J.H.D."/>
            <person name="Banfield J.F."/>
        </authorList>
    </citation>
    <scope>NUCLEOTIDE SEQUENCE</scope>
    <source>
        <strain evidence="3">NC_groundwater_17_Pr7_B-0.1um_64_12</strain>
    </source>
</reference>
<dbReference type="Pfam" id="PF00174">
    <property type="entry name" value="Oxidored_molyb"/>
    <property type="match status" value="1"/>
</dbReference>
<keyword evidence="1" id="KW-0812">Transmembrane</keyword>
<sequence>MSEIHDDPARQMRAISRRSFLWAAAAVVGAWGAIRWIASRRTERGLVWPLRRALDATDAFGQDFYEPARLAPTFDASRINAKPRVNGEEGQPEERAKDFELIVEGMAGDEPRTLRLKDIQALPKVEMITELHCIEGWTQTVRWGGAWFSDFVKAYPPDGAPDYVAMETADGVYFVGLDMGSAMHPQTLLCYEMNGAPLEFEHGAPLRLVIPVKYGIKNIKWLGRIRYADERPKDFWAEEGYDWFAGL</sequence>
<evidence type="ECO:0000256" key="1">
    <source>
        <dbReference type="SAM" id="Phobius"/>
    </source>
</evidence>